<accession>A0ACC3S4I6</accession>
<organism evidence="1 2">
    <name type="scientific">Zalaria obscura</name>
    <dbReference type="NCBI Taxonomy" id="2024903"/>
    <lineage>
        <taxon>Eukaryota</taxon>
        <taxon>Fungi</taxon>
        <taxon>Dikarya</taxon>
        <taxon>Ascomycota</taxon>
        <taxon>Pezizomycotina</taxon>
        <taxon>Dothideomycetes</taxon>
        <taxon>Dothideomycetidae</taxon>
        <taxon>Dothideales</taxon>
        <taxon>Zalariaceae</taxon>
        <taxon>Zalaria</taxon>
    </lineage>
</organism>
<evidence type="ECO:0000313" key="2">
    <source>
        <dbReference type="Proteomes" id="UP001320706"/>
    </source>
</evidence>
<reference evidence="1" key="1">
    <citation type="submission" date="2024-02" db="EMBL/GenBank/DDBJ databases">
        <title>Metagenome Assembled Genome of Zalaria obscura JY119.</title>
        <authorList>
            <person name="Vighnesh L."/>
            <person name="Jagadeeshwari U."/>
            <person name="Venkata Ramana C."/>
            <person name="Sasikala C."/>
        </authorList>
    </citation>
    <scope>NUCLEOTIDE SEQUENCE</scope>
    <source>
        <strain evidence="1">JY119</strain>
    </source>
</reference>
<name>A0ACC3S4I6_9PEZI</name>
<keyword evidence="2" id="KW-1185">Reference proteome</keyword>
<gene>
    <name evidence="1" type="ORF">M8818_006997</name>
</gene>
<dbReference type="Proteomes" id="UP001320706">
    <property type="component" value="Unassembled WGS sequence"/>
</dbReference>
<evidence type="ECO:0000313" key="1">
    <source>
        <dbReference type="EMBL" id="KAK8195846.1"/>
    </source>
</evidence>
<protein>
    <submittedName>
        <fullName evidence="1">Uncharacterized protein</fullName>
    </submittedName>
</protein>
<dbReference type="EMBL" id="JAMKPW020000042">
    <property type="protein sequence ID" value="KAK8195846.1"/>
    <property type="molecule type" value="Genomic_DNA"/>
</dbReference>
<sequence length="464" mass="51612">MEREEPRQEPITSTAVWSHFRFDPNQQPHVSCTLGGMLRLQPTLVKVSREEIEETKVRLAEKQRTYAHRIPLACQQLAPSMIRIQPGPGRSRNGALVHADPARHIARSATTSDGPDCEPGTEASRAHSPIDSRGATTQDTKREITNASVQNPSQPRSSEHVHAHDNPARKECSSHQVGNRYPALLELDGSTEHTTASDGAPRRRRQIPRSAGSTSGSQSSVVILDPVAPPFVPRIRFGSADDGTRRQHPVRGYVNAVPSQNVRPQAAYTQNAPRQRRASGSRNNWPGNGRRRVENSSGHQQNHVPRIESTTVLDRYPVLIPLSGDAHSRLLPPQPSFTTTNTGRPAPPPRLETSACLYNVTTRHTHKYFAPLSAQDENDNAHHGEARVVRALAPLHGGGGYFDSFCGHDVLRGYLSPFRGREQHPEGLHGGKRVRRQAMHLRQRCSSALLVSQRLHHIWWFRPY</sequence>
<proteinExistence type="predicted"/>
<comment type="caution">
    <text evidence="1">The sequence shown here is derived from an EMBL/GenBank/DDBJ whole genome shotgun (WGS) entry which is preliminary data.</text>
</comment>